<dbReference type="PANTHER" id="PTHR48043:SF159">
    <property type="entry name" value="EG:EG0003.4 PROTEIN-RELATED"/>
    <property type="match status" value="1"/>
</dbReference>
<name>A0A5N4A0X7_PHOPY</name>
<evidence type="ECO:0000256" key="1">
    <source>
        <dbReference type="ARBA" id="ARBA00009995"/>
    </source>
</evidence>
<evidence type="ECO:0000313" key="7">
    <source>
        <dbReference type="Proteomes" id="UP000327044"/>
    </source>
</evidence>
<dbReference type="SUPFAM" id="SSF53756">
    <property type="entry name" value="UDP-Glycosyltransferase/glycogen phosphorylase"/>
    <property type="match status" value="1"/>
</dbReference>
<dbReference type="AlphaFoldDB" id="A0A5N4A0X7"/>
<keyword evidence="5" id="KW-0472">Membrane</keyword>
<evidence type="ECO:0000256" key="3">
    <source>
        <dbReference type="ARBA" id="ARBA00022679"/>
    </source>
</evidence>
<accession>A0A5N4A0X7</accession>
<dbReference type="CDD" id="cd03784">
    <property type="entry name" value="GT1_Gtf-like"/>
    <property type="match status" value="1"/>
</dbReference>
<evidence type="ECO:0000256" key="4">
    <source>
        <dbReference type="RuleBase" id="RU003718"/>
    </source>
</evidence>
<dbReference type="InterPro" id="IPR035595">
    <property type="entry name" value="UDP_glycos_trans_CS"/>
</dbReference>
<dbReference type="GO" id="GO:0015020">
    <property type="term" value="F:glucuronosyltransferase activity"/>
    <property type="evidence" value="ECO:0007669"/>
    <property type="project" value="UniProtKB-EC"/>
</dbReference>
<dbReference type="Gene3D" id="3.40.50.2000">
    <property type="entry name" value="Glycogen Phosphorylase B"/>
    <property type="match status" value="2"/>
</dbReference>
<dbReference type="FunFam" id="3.40.50.2000:FF:000050">
    <property type="entry name" value="UDP-glucuronosyltransferase"/>
    <property type="match status" value="1"/>
</dbReference>
<dbReference type="Proteomes" id="UP000327044">
    <property type="component" value="Unassembled WGS sequence"/>
</dbReference>
<sequence length="520" mass="59038">MHFEILHHRAMMFPVLILCALIYDVKTARILSYVPTPLFSHQSVFRPLLRELSLRGHQVTVLTTHPMNDVDLTNLTEINLGLASKIPRIPDVIKASRSNAIDGLACFFLEMYEVMDQHLDYAPVKKLIHDNATGFDLVIAEYFYGIPMVFSKRFRCPAIAMLPMDAWNNHYKWTGSPTHPVLFPDALIATDRSPLLARLKSFISSFATNSKLLEASLEREQTLVSKHFGHYPPVRDIFQEISLLLVNVDTIFHPIRPITPNVIQIGSGFHRSSTVQHLPQDLQETLDGATDGFVYFSFGSTVRGESLPPETLQTFSDVFRELPYVVLWKFEGRLPNKPDNVIASKWFPQQAVLGHPNVKLFITQGGLQSRDEAIHARVPMLGIPFLGDQFYNVRRMANLGFGLELDHDGLRKDELKAAILEAIENPKYKETITRLAMLAEDQPMTGLEKAVWWTEYVIRHKGAKHLRGPQLSVPWYQYLLLDVLGVLAVTASLIALFIYVVVKSVIRLLKRQSVVKPKIE</sequence>
<protein>
    <recommendedName>
        <fullName evidence="5">UDP-glucuronosyltransferase</fullName>
        <ecNumber evidence="5">2.4.1.17</ecNumber>
    </recommendedName>
</protein>
<dbReference type="InterPro" id="IPR002213">
    <property type="entry name" value="UDP_glucos_trans"/>
</dbReference>
<keyword evidence="7" id="KW-1185">Reference proteome</keyword>
<feature type="transmembrane region" description="Helical" evidence="5">
    <location>
        <begin position="475"/>
        <end position="502"/>
    </location>
</feature>
<reference evidence="6 7" key="1">
    <citation type="journal article" date="2018" name="Elife">
        <title>Firefly genomes illuminate parallel origins of bioluminescence in beetles.</title>
        <authorList>
            <person name="Fallon T.R."/>
            <person name="Lower S.E."/>
            <person name="Chang C.H."/>
            <person name="Bessho-Uehara M."/>
            <person name="Martin G.J."/>
            <person name="Bewick A.J."/>
            <person name="Behringer M."/>
            <person name="Debat H.J."/>
            <person name="Wong I."/>
            <person name="Day J.C."/>
            <person name="Suvorov A."/>
            <person name="Silva C.J."/>
            <person name="Stanger-Hall K.F."/>
            <person name="Hall D.W."/>
            <person name="Schmitz R.J."/>
            <person name="Nelson D.R."/>
            <person name="Lewis S.M."/>
            <person name="Shigenobu S."/>
            <person name="Bybee S.M."/>
            <person name="Larracuente A.M."/>
            <person name="Oba Y."/>
            <person name="Weng J.K."/>
        </authorList>
    </citation>
    <scope>NUCLEOTIDE SEQUENCE [LARGE SCALE GENOMIC DNA]</scope>
    <source>
        <strain evidence="6">1611_PpyrPB1</strain>
        <tissue evidence="6">Whole body</tissue>
    </source>
</reference>
<comment type="catalytic activity">
    <reaction evidence="5">
        <text>glucuronate acceptor + UDP-alpha-D-glucuronate = acceptor beta-D-glucuronoside + UDP + H(+)</text>
        <dbReference type="Rhea" id="RHEA:21032"/>
        <dbReference type="ChEBI" id="CHEBI:15378"/>
        <dbReference type="ChEBI" id="CHEBI:58052"/>
        <dbReference type="ChEBI" id="CHEBI:58223"/>
        <dbReference type="ChEBI" id="CHEBI:132367"/>
        <dbReference type="ChEBI" id="CHEBI:132368"/>
        <dbReference type="EC" id="2.4.1.17"/>
    </reaction>
</comment>
<dbReference type="InterPro" id="IPR050271">
    <property type="entry name" value="UDP-glycosyltransferase"/>
</dbReference>
<dbReference type="PROSITE" id="PS00375">
    <property type="entry name" value="UDPGT"/>
    <property type="match status" value="1"/>
</dbReference>
<keyword evidence="3 4" id="KW-0808">Transferase</keyword>
<gene>
    <name evidence="6" type="ORF">PPYR_02772</name>
</gene>
<comment type="subcellular location">
    <subcellularLocation>
        <location evidence="5">Membrane</location>
        <topology evidence="5">Single-pass membrane protein</topology>
    </subcellularLocation>
</comment>
<proteinExistence type="inferred from homology"/>
<dbReference type="GO" id="GO:0016020">
    <property type="term" value="C:membrane"/>
    <property type="evidence" value="ECO:0007669"/>
    <property type="project" value="UniProtKB-SubCell"/>
</dbReference>
<dbReference type="InParanoid" id="A0A5N4A0X7"/>
<evidence type="ECO:0000313" key="6">
    <source>
        <dbReference type="EMBL" id="KAB0790972.1"/>
    </source>
</evidence>
<evidence type="ECO:0000256" key="5">
    <source>
        <dbReference type="RuleBase" id="RU362059"/>
    </source>
</evidence>
<keyword evidence="5" id="KW-0812">Transmembrane</keyword>
<dbReference type="Pfam" id="PF00201">
    <property type="entry name" value="UDPGT"/>
    <property type="match status" value="1"/>
</dbReference>
<dbReference type="PANTHER" id="PTHR48043">
    <property type="entry name" value="EG:EG0003.4 PROTEIN-RELATED"/>
    <property type="match status" value="1"/>
</dbReference>
<dbReference type="EC" id="2.4.1.17" evidence="5"/>
<comment type="similarity">
    <text evidence="1 4">Belongs to the UDP-glycosyltransferase family.</text>
</comment>
<keyword evidence="2 4" id="KW-0328">Glycosyltransferase</keyword>
<dbReference type="EMBL" id="VVIM01000011">
    <property type="protein sequence ID" value="KAB0790972.1"/>
    <property type="molecule type" value="Genomic_DNA"/>
</dbReference>
<keyword evidence="5" id="KW-1133">Transmembrane helix</keyword>
<evidence type="ECO:0000256" key="2">
    <source>
        <dbReference type="ARBA" id="ARBA00022676"/>
    </source>
</evidence>
<comment type="caution">
    <text evidence="6">The sequence shown here is derived from an EMBL/GenBank/DDBJ whole genome shotgun (WGS) entry which is preliminary data.</text>
</comment>
<organism evidence="6 7">
    <name type="scientific">Photinus pyralis</name>
    <name type="common">Common eastern firefly</name>
    <name type="synonym">Lampyris pyralis</name>
    <dbReference type="NCBI Taxonomy" id="7054"/>
    <lineage>
        <taxon>Eukaryota</taxon>
        <taxon>Metazoa</taxon>
        <taxon>Ecdysozoa</taxon>
        <taxon>Arthropoda</taxon>
        <taxon>Hexapoda</taxon>
        <taxon>Insecta</taxon>
        <taxon>Pterygota</taxon>
        <taxon>Neoptera</taxon>
        <taxon>Endopterygota</taxon>
        <taxon>Coleoptera</taxon>
        <taxon>Polyphaga</taxon>
        <taxon>Elateriformia</taxon>
        <taxon>Elateroidea</taxon>
        <taxon>Lampyridae</taxon>
        <taxon>Lampyrinae</taxon>
        <taxon>Photinus</taxon>
    </lineage>
</organism>